<dbReference type="SUPFAM" id="SSF48366">
    <property type="entry name" value="Ras GEF"/>
    <property type="match status" value="1"/>
</dbReference>
<keyword evidence="10" id="KW-1185">Reference proteome</keyword>
<feature type="domain" description="VPS9" evidence="8">
    <location>
        <begin position="353"/>
        <end position="518"/>
    </location>
</feature>
<dbReference type="GO" id="GO:0005085">
    <property type="term" value="F:guanyl-nucleotide exchange factor activity"/>
    <property type="evidence" value="ECO:0007669"/>
    <property type="project" value="UniProtKB-KW"/>
</dbReference>
<feature type="repeat" description="ANK" evidence="3">
    <location>
        <begin position="653"/>
        <end position="685"/>
    </location>
</feature>
<dbReference type="Pfam" id="PF00023">
    <property type="entry name" value="Ank"/>
    <property type="match status" value="2"/>
</dbReference>
<dbReference type="EMBL" id="KK583206">
    <property type="protein sequence ID" value="KDO29306.1"/>
    <property type="molecule type" value="Genomic_DNA"/>
</dbReference>
<reference evidence="9 10" key="1">
    <citation type="journal article" date="2013" name="PLoS Genet.">
        <title>Distinctive expansion of potential virulence genes in the genome of the oomycete fish pathogen Saprolegnia parasitica.</title>
        <authorList>
            <person name="Jiang R.H."/>
            <person name="de Bruijn I."/>
            <person name="Haas B.J."/>
            <person name="Belmonte R."/>
            <person name="Lobach L."/>
            <person name="Christie J."/>
            <person name="van den Ackerveken G."/>
            <person name="Bottin A."/>
            <person name="Bulone V."/>
            <person name="Diaz-Moreno S.M."/>
            <person name="Dumas B."/>
            <person name="Fan L."/>
            <person name="Gaulin E."/>
            <person name="Govers F."/>
            <person name="Grenville-Briggs L.J."/>
            <person name="Horner N.R."/>
            <person name="Levin J.Z."/>
            <person name="Mammella M."/>
            <person name="Meijer H.J."/>
            <person name="Morris P."/>
            <person name="Nusbaum C."/>
            <person name="Oome S."/>
            <person name="Phillips A.J."/>
            <person name="van Rooyen D."/>
            <person name="Rzeszutek E."/>
            <person name="Saraiva M."/>
            <person name="Secombes C.J."/>
            <person name="Seidl M.F."/>
            <person name="Snel B."/>
            <person name="Stassen J.H."/>
            <person name="Sykes S."/>
            <person name="Tripathy S."/>
            <person name="van den Berg H."/>
            <person name="Vega-Arreguin J.C."/>
            <person name="Wawra S."/>
            <person name="Young S.K."/>
            <person name="Zeng Q."/>
            <person name="Dieguez-Uribeondo J."/>
            <person name="Russ C."/>
            <person name="Tyler B.M."/>
            <person name="van West P."/>
        </authorList>
    </citation>
    <scope>NUCLEOTIDE SEQUENCE [LARGE SCALE GENOMIC DNA]</scope>
    <source>
        <strain evidence="9 10">CBS 223.65</strain>
    </source>
</reference>
<dbReference type="VEuPathDB" id="FungiDB:SPRG_05843"/>
<dbReference type="SMART" id="SM00233">
    <property type="entry name" value="PH"/>
    <property type="match status" value="1"/>
</dbReference>
<dbReference type="Pfam" id="PF12796">
    <property type="entry name" value="Ank_2"/>
    <property type="match status" value="2"/>
</dbReference>
<dbReference type="InterPro" id="IPR002110">
    <property type="entry name" value="Ankyrin_rpt"/>
</dbReference>
<sequence length="1476" mass="163111">MSETPPSSGPLRGDIRMLFRQESADARLSLDVDHSRLSLMSVPTPSALMTSRTAIYVMEDSDMDDDDSVDDVILGPPPPPRMLRHGSSTRLPRAQSQSTLTSSSPSRTGNLIHSGWLVKQGNIWKSWKKRFFVLLMKSNPVTGEPFSCLQYYKSHRFGRLKGEIALDDASTSVRFLDIRKSKRPHCFELVKGFNVLVCQAKDDEECNRWVVHLQDVIAANHPLSTPSQNHAPLRLSSGLLLDDDPDAKVAIELRKILGDAKNPEASKCMAFVKHFDARSSLAFSALRDFIASMRSTVIHKYAHGLVALVLDHFESEADALESVHHCIHRHVEEVVFLPLHDGLYSHLRRSIKAEHEAALNKKLRWLQGKDQAFYDIPQHQLSTTEWREASRILGQVATYSLPSDKYHALVESVVEIQASYQDDHPAPEFMYQAATSADGSGFNSLVPGIANRLDTDDLIPIFTFVLVNSGLENLLLLKQLLHEMHMETRFTHVHSASAMAILVAAMDFVQNVTIPAVLEDIFKEQVAFSMDGDWRMGLGFEPESTYRCGAMVKNITAHGQAAFGGLVSKGHVLVSLNGTNVVLWPFNDVVGLLNASAPPFHMAFISNPNYVKILSTNKSLWNVALMQACQRGAVGSVQMLLANGAEVNYISDDDTTPLHIAVSCLHVNVVSYLLQHGAKTKVLSPHGRGPLHLLGAPCALIDGPSQEVSVKVASMSPDKVRQIILKLVRHGAAIDEVDHFGFTPLMLLAHKGCLEGVDTLVEVGKQLNINSRNWQRGCCALACAAQEGQTEVTTALLDYGAETELRSLRGETPLHFAASIASLTTCGVLLSEGKADVNARSNDGWTPLMMAVARGQLITRGYVQKDTAAVLDTVRLLLSERANVRDVCNMYRQPIHYAAIYGGLDVYHFLKSYPDVDIYAPDITGKTAAMYFEITSQTAVTAPTAIAPGRLERGSLLLSLQGSLLEPKPTFLGGASPDKADSSKRDELSRSPPTSTALVVVGDAATDLIVETTVDGKEELQAGTVSAILSHLVQYDVFHATDMESFLWAGTHFTDYTAILRFLETFVADAPDAHVSFARRVVLYTLDIWVNHLQSQMPSTWPLCHAISNVVIALLPAIVQNDPLVLQWLTYRQIALFVKACKNEDPTLATTAPCDRDYSALATYFETTTATLAFLDAPNGALKTTTPSAEHLAEKMRERLAIAGVLPETGANRDSKVLVVAPTSKRRFSVLDRVARLWQLDIDPGLVASQISLLQHWFFQKIPISELLCAKRSAATTPAYDKLRLLHNHCSLWVVNQILAREDVVDRAAILSYYIKVAGKCLSPLRNYDGFMAIMNALNDSSVFRLKKTWGRLPPAVRTLWQELKKWTEKGARPLHKLIKEVAVPSIPYLGLIIQQYVVAQEYPDHVQNDLINFKKIRLTANVVRLVVPCQKTPYIFSPDKRLLDNLSAPLQLATKDICFTRSLEVEPRIADVENP</sequence>
<feature type="compositionally biased region" description="Low complexity" evidence="5">
    <location>
        <begin position="95"/>
        <end position="106"/>
    </location>
</feature>
<dbReference type="InterPro" id="IPR036770">
    <property type="entry name" value="Ankyrin_rpt-contain_sf"/>
</dbReference>
<evidence type="ECO:0000256" key="3">
    <source>
        <dbReference type="PROSITE-ProRule" id="PRU00023"/>
    </source>
</evidence>
<feature type="repeat" description="ANK" evidence="3">
    <location>
        <begin position="740"/>
        <end position="772"/>
    </location>
</feature>
<dbReference type="GO" id="GO:0007264">
    <property type="term" value="P:small GTPase-mediated signal transduction"/>
    <property type="evidence" value="ECO:0007669"/>
    <property type="project" value="InterPro"/>
</dbReference>
<dbReference type="SMART" id="SM00147">
    <property type="entry name" value="RasGEF"/>
    <property type="match status" value="1"/>
</dbReference>
<dbReference type="PROSITE" id="PS50297">
    <property type="entry name" value="ANK_REP_REGION"/>
    <property type="match status" value="1"/>
</dbReference>
<dbReference type="Gene3D" id="1.20.1050.80">
    <property type="entry name" value="VPS9 domain"/>
    <property type="match status" value="1"/>
</dbReference>
<dbReference type="Gene3D" id="2.30.29.30">
    <property type="entry name" value="Pleckstrin-homology domain (PH domain)/Phosphotyrosine-binding domain (PTB)"/>
    <property type="match status" value="1"/>
</dbReference>
<gene>
    <name evidence="9" type="ORF">SPRG_05843</name>
</gene>
<dbReference type="KEGG" id="spar:SPRG_05843"/>
<dbReference type="SUPFAM" id="SSF50729">
    <property type="entry name" value="PH domain-like"/>
    <property type="match status" value="1"/>
</dbReference>
<dbReference type="SMART" id="SM00248">
    <property type="entry name" value="ANK"/>
    <property type="match status" value="7"/>
</dbReference>
<evidence type="ECO:0000259" key="8">
    <source>
        <dbReference type="PROSITE" id="PS51205"/>
    </source>
</evidence>
<dbReference type="InterPro" id="IPR011993">
    <property type="entry name" value="PH-like_dom_sf"/>
</dbReference>
<dbReference type="Proteomes" id="UP000030745">
    <property type="component" value="Unassembled WGS sequence"/>
</dbReference>
<feature type="repeat" description="ANK" evidence="3">
    <location>
        <begin position="809"/>
        <end position="842"/>
    </location>
</feature>
<feature type="region of interest" description="Disordered" evidence="5">
    <location>
        <begin position="969"/>
        <end position="995"/>
    </location>
</feature>
<evidence type="ECO:0000259" key="7">
    <source>
        <dbReference type="PROSITE" id="PS50009"/>
    </source>
</evidence>
<evidence type="ECO:0000313" key="9">
    <source>
        <dbReference type="EMBL" id="KDO29306.1"/>
    </source>
</evidence>
<protein>
    <recommendedName>
        <fullName evidence="11">Ras-GEF domain-containing protein</fullName>
    </recommendedName>
</protein>
<evidence type="ECO:0008006" key="11">
    <source>
        <dbReference type="Google" id="ProtNLM"/>
    </source>
</evidence>
<keyword evidence="2 3" id="KW-0040">ANK repeat</keyword>
<dbReference type="PROSITE" id="PS50003">
    <property type="entry name" value="PH_DOMAIN"/>
    <property type="match status" value="1"/>
</dbReference>
<organism evidence="9 10">
    <name type="scientific">Saprolegnia parasitica (strain CBS 223.65)</name>
    <dbReference type="NCBI Taxonomy" id="695850"/>
    <lineage>
        <taxon>Eukaryota</taxon>
        <taxon>Sar</taxon>
        <taxon>Stramenopiles</taxon>
        <taxon>Oomycota</taxon>
        <taxon>Saprolegniomycetes</taxon>
        <taxon>Saprolegniales</taxon>
        <taxon>Saprolegniaceae</taxon>
        <taxon>Saprolegnia</taxon>
    </lineage>
</organism>
<evidence type="ECO:0000256" key="2">
    <source>
        <dbReference type="ARBA" id="ARBA00023043"/>
    </source>
</evidence>
<dbReference type="InterPro" id="IPR037191">
    <property type="entry name" value="VPS9_dom_sf"/>
</dbReference>
<evidence type="ECO:0000256" key="4">
    <source>
        <dbReference type="PROSITE-ProRule" id="PRU00168"/>
    </source>
</evidence>
<dbReference type="PANTHER" id="PTHR24173:SF74">
    <property type="entry name" value="ANKYRIN REPEAT DOMAIN-CONTAINING PROTEIN 16"/>
    <property type="match status" value="1"/>
</dbReference>
<evidence type="ECO:0000313" key="10">
    <source>
        <dbReference type="Proteomes" id="UP000030745"/>
    </source>
</evidence>
<keyword evidence="4" id="KW-0344">Guanine-nucleotide releasing factor</keyword>
<dbReference type="SUPFAM" id="SSF109993">
    <property type="entry name" value="VPS9 domain"/>
    <property type="match status" value="1"/>
</dbReference>
<dbReference type="InterPro" id="IPR003123">
    <property type="entry name" value="VPS9"/>
</dbReference>
<dbReference type="Pfam" id="PF00169">
    <property type="entry name" value="PH"/>
    <property type="match status" value="1"/>
</dbReference>
<feature type="domain" description="PH" evidence="6">
    <location>
        <begin position="110"/>
        <end position="218"/>
    </location>
</feature>
<dbReference type="InterPro" id="IPR023578">
    <property type="entry name" value="Ras_GEF_dom_sf"/>
</dbReference>
<dbReference type="InterPro" id="IPR036964">
    <property type="entry name" value="RASGEF_cat_dom_sf"/>
</dbReference>
<dbReference type="SUPFAM" id="SSF50156">
    <property type="entry name" value="PDZ domain-like"/>
    <property type="match status" value="1"/>
</dbReference>
<proteinExistence type="predicted"/>
<evidence type="ECO:0000259" key="6">
    <source>
        <dbReference type="PROSITE" id="PS50003"/>
    </source>
</evidence>
<dbReference type="Gene3D" id="1.25.40.20">
    <property type="entry name" value="Ankyrin repeat-containing domain"/>
    <property type="match status" value="3"/>
</dbReference>
<evidence type="ECO:0000256" key="5">
    <source>
        <dbReference type="SAM" id="MobiDB-lite"/>
    </source>
</evidence>
<dbReference type="InterPro" id="IPR036034">
    <property type="entry name" value="PDZ_sf"/>
</dbReference>
<dbReference type="Pfam" id="PF00617">
    <property type="entry name" value="RasGEF"/>
    <property type="match status" value="1"/>
</dbReference>
<dbReference type="GeneID" id="24128220"/>
<dbReference type="PROSITE" id="PS50088">
    <property type="entry name" value="ANK_REPEAT"/>
    <property type="match status" value="4"/>
</dbReference>
<feature type="repeat" description="ANK" evidence="3">
    <location>
        <begin position="776"/>
        <end position="808"/>
    </location>
</feature>
<dbReference type="STRING" id="695850.A0A067CS12"/>
<feature type="domain" description="Ras-GEF" evidence="7">
    <location>
        <begin position="1243"/>
        <end position="1469"/>
    </location>
</feature>
<dbReference type="InterPro" id="IPR001895">
    <property type="entry name" value="RASGEF_cat_dom"/>
</dbReference>
<dbReference type="SUPFAM" id="SSF48403">
    <property type="entry name" value="Ankyrin repeat"/>
    <property type="match status" value="1"/>
</dbReference>
<name>A0A067CS12_SAPPC</name>
<dbReference type="PROSITE" id="PS51205">
    <property type="entry name" value="VPS9"/>
    <property type="match status" value="1"/>
</dbReference>
<evidence type="ECO:0000256" key="1">
    <source>
        <dbReference type="ARBA" id="ARBA00022737"/>
    </source>
</evidence>
<dbReference type="Gene3D" id="1.10.840.10">
    <property type="entry name" value="Ras guanine-nucleotide exchange factors catalytic domain"/>
    <property type="match status" value="1"/>
</dbReference>
<dbReference type="RefSeq" id="XP_012199813.1">
    <property type="nucleotide sequence ID" value="XM_012344423.1"/>
</dbReference>
<accession>A0A067CS12</accession>
<dbReference type="OMA" id="DICFTRS"/>
<keyword evidence="1" id="KW-0677">Repeat</keyword>
<dbReference type="PANTHER" id="PTHR24173">
    <property type="entry name" value="ANKYRIN REPEAT CONTAINING"/>
    <property type="match status" value="1"/>
</dbReference>
<dbReference type="InterPro" id="IPR001849">
    <property type="entry name" value="PH_domain"/>
</dbReference>
<feature type="region of interest" description="Disordered" evidence="5">
    <location>
        <begin position="64"/>
        <end position="107"/>
    </location>
</feature>
<dbReference type="OrthoDB" id="10254377at2759"/>
<dbReference type="PROSITE" id="PS50009">
    <property type="entry name" value="RASGEF_CAT"/>
    <property type="match status" value="1"/>
</dbReference>
<feature type="compositionally biased region" description="Basic and acidic residues" evidence="5">
    <location>
        <begin position="978"/>
        <end position="989"/>
    </location>
</feature>